<dbReference type="GO" id="GO:0004190">
    <property type="term" value="F:aspartic-type endopeptidase activity"/>
    <property type="evidence" value="ECO:0007669"/>
    <property type="project" value="UniProtKB-KW"/>
</dbReference>
<evidence type="ECO:0000256" key="12">
    <source>
        <dbReference type="ARBA" id="ARBA00023125"/>
    </source>
</evidence>
<keyword evidence="9" id="KW-0694">RNA-binding</keyword>
<dbReference type="InterPro" id="IPR012337">
    <property type="entry name" value="RNaseH-like_sf"/>
</dbReference>
<dbReference type="PANTHER" id="PTHR37984">
    <property type="entry name" value="PROTEIN CBG26694"/>
    <property type="match status" value="1"/>
</dbReference>
<keyword evidence="11" id="KW-0695">RNA-directed DNA polymerase</keyword>
<dbReference type="FunFam" id="3.10.10.10:FF:000003">
    <property type="entry name" value="Retrovirus-related Pol polyprotein from transposon 297-like Protein"/>
    <property type="match status" value="1"/>
</dbReference>
<dbReference type="GO" id="GO:0003677">
    <property type="term" value="F:DNA binding"/>
    <property type="evidence" value="ECO:0007669"/>
    <property type="project" value="UniProtKB-KW"/>
</dbReference>
<proteinExistence type="predicted"/>
<dbReference type="SUPFAM" id="SSF53098">
    <property type="entry name" value="Ribonuclease H-like"/>
    <property type="match status" value="1"/>
</dbReference>
<evidence type="ECO:0000256" key="3">
    <source>
        <dbReference type="ARBA" id="ARBA00022695"/>
    </source>
</evidence>
<keyword evidence="2" id="KW-0808">Transferase</keyword>
<dbReference type="EMBL" id="CACRXK020007206">
    <property type="protein sequence ID" value="CAB4011607.1"/>
    <property type="molecule type" value="Genomic_DNA"/>
</dbReference>
<dbReference type="InterPro" id="IPR000477">
    <property type="entry name" value="RT_dom"/>
</dbReference>
<organism evidence="14 15">
    <name type="scientific">Paramuricea clavata</name>
    <name type="common">Red gorgonian</name>
    <name type="synonym">Violescent sea-whip</name>
    <dbReference type="NCBI Taxonomy" id="317549"/>
    <lineage>
        <taxon>Eukaryota</taxon>
        <taxon>Metazoa</taxon>
        <taxon>Cnidaria</taxon>
        <taxon>Anthozoa</taxon>
        <taxon>Octocorallia</taxon>
        <taxon>Malacalcyonacea</taxon>
        <taxon>Plexauridae</taxon>
        <taxon>Paramuricea</taxon>
    </lineage>
</organism>
<dbReference type="Gene3D" id="4.10.60.10">
    <property type="entry name" value="Zinc finger, CCHC-type"/>
    <property type="match status" value="1"/>
</dbReference>
<dbReference type="InterPro" id="IPR036397">
    <property type="entry name" value="RNaseH_sf"/>
</dbReference>
<evidence type="ECO:0000256" key="5">
    <source>
        <dbReference type="ARBA" id="ARBA00022750"/>
    </source>
</evidence>
<dbReference type="Gene3D" id="1.10.340.70">
    <property type="match status" value="1"/>
</dbReference>
<keyword evidence="5" id="KW-0064">Aspartyl protease</keyword>
<dbReference type="FunFam" id="3.30.70.270:FF:000026">
    <property type="entry name" value="Transposon Ty3-G Gag-Pol polyprotein"/>
    <property type="match status" value="1"/>
</dbReference>
<evidence type="ECO:0000256" key="1">
    <source>
        <dbReference type="ARBA" id="ARBA00022670"/>
    </source>
</evidence>
<dbReference type="Gene3D" id="2.40.70.10">
    <property type="entry name" value="Acid Proteases"/>
    <property type="match status" value="1"/>
</dbReference>
<dbReference type="Pfam" id="PF00078">
    <property type="entry name" value="RVT_1"/>
    <property type="match status" value="1"/>
</dbReference>
<dbReference type="CDD" id="cd00303">
    <property type="entry name" value="retropepsin_like"/>
    <property type="match status" value="1"/>
</dbReference>
<feature type="compositionally biased region" description="Low complexity" evidence="13">
    <location>
        <begin position="259"/>
        <end position="272"/>
    </location>
</feature>
<dbReference type="OrthoDB" id="5980637at2759"/>
<dbReference type="PROSITE" id="PS50994">
    <property type="entry name" value="INTEGRASE"/>
    <property type="match status" value="1"/>
</dbReference>
<dbReference type="PROSITE" id="PS50158">
    <property type="entry name" value="ZF_CCHC"/>
    <property type="match status" value="1"/>
</dbReference>
<evidence type="ECO:0000313" key="14">
    <source>
        <dbReference type="EMBL" id="CAB4011607.1"/>
    </source>
</evidence>
<keyword evidence="1" id="KW-0645">Protease</keyword>
<dbReference type="PROSITE" id="PS00141">
    <property type="entry name" value="ASP_PROTEASE"/>
    <property type="match status" value="1"/>
</dbReference>
<accession>A0A7D9ILN0</accession>
<dbReference type="InterPro" id="IPR001584">
    <property type="entry name" value="Integrase_cat-core"/>
</dbReference>
<dbReference type="Pfam" id="PF17921">
    <property type="entry name" value="Integrase_H2C2"/>
    <property type="match status" value="1"/>
</dbReference>
<dbReference type="InterPro" id="IPR036875">
    <property type="entry name" value="Znf_CCHC_sf"/>
</dbReference>
<dbReference type="PANTHER" id="PTHR37984:SF11">
    <property type="entry name" value="INTEGRASE CATALYTIC DOMAIN-CONTAINING PROTEIN"/>
    <property type="match status" value="1"/>
</dbReference>
<evidence type="ECO:0000256" key="6">
    <source>
        <dbReference type="ARBA" id="ARBA00022759"/>
    </source>
</evidence>
<gene>
    <name evidence="14" type="ORF">PACLA_8A005684</name>
</gene>
<dbReference type="GO" id="GO:0003723">
    <property type="term" value="F:RNA binding"/>
    <property type="evidence" value="ECO:0007669"/>
    <property type="project" value="UniProtKB-KW"/>
</dbReference>
<dbReference type="Proteomes" id="UP001152795">
    <property type="component" value="Unassembled WGS sequence"/>
</dbReference>
<evidence type="ECO:0000256" key="2">
    <source>
        <dbReference type="ARBA" id="ARBA00022679"/>
    </source>
</evidence>
<reference evidence="14" key="1">
    <citation type="submission" date="2020-04" db="EMBL/GenBank/DDBJ databases">
        <authorList>
            <person name="Alioto T."/>
            <person name="Alioto T."/>
            <person name="Gomez Garrido J."/>
        </authorList>
    </citation>
    <scope>NUCLEOTIDE SEQUENCE</scope>
    <source>
        <strain evidence="14">A484AB</strain>
    </source>
</reference>
<evidence type="ECO:0000256" key="7">
    <source>
        <dbReference type="ARBA" id="ARBA00022801"/>
    </source>
</evidence>
<feature type="compositionally biased region" description="Basic and acidic residues" evidence="13">
    <location>
        <begin position="1122"/>
        <end position="1131"/>
    </location>
</feature>
<dbReference type="InterPro" id="IPR043128">
    <property type="entry name" value="Rev_trsase/Diguanyl_cyclase"/>
</dbReference>
<name>A0A7D9ILN0_PARCT</name>
<dbReference type="SUPFAM" id="SSF57756">
    <property type="entry name" value="Retrovirus zinc finger-like domains"/>
    <property type="match status" value="1"/>
</dbReference>
<evidence type="ECO:0000256" key="13">
    <source>
        <dbReference type="SAM" id="MobiDB-lite"/>
    </source>
</evidence>
<dbReference type="GO" id="GO:0006508">
    <property type="term" value="P:proteolysis"/>
    <property type="evidence" value="ECO:0007669"/>
    <property type="project" value="UniProtKB-KW"/>
</dbReference>
<feature type="region of interest" description="Disordered" evidence="13">
    <location>
        <begin position="1197"/>
        <end position="1242"/>
    </location>
</feature>
<dbReference type="InterPro" id="IPR050951">
    <property type="entry name" value="Retrovirus_Pol_polyprotein"/>
</dbReference>
<dbReference type="Gene3D" id="3.30.70.270">
    <property type="match status" value="2"/>
</dbReference>
<evidence type="ECO:0000256" key="9">
    <source>
        <dbReference type="ARBA" id="ARBA00022884"/>
    </source>
</evidence>
<dbReference type="PROSITE" id="PS50878">
    <property type="entry name" value="RT_POL"/>
    <property type="match status" value="1"/>
</dbReference>
<keyword evidence="3" id="KW-0548">Nucleotidyltransferase</keyword>
<dbReference type="InterPro" id="IPR041588">
    <property type="entry name" value="Integrase_H2C2"/>
</dbReference>
<dbReference type="Pfam" id="PF17919">
    <property type="entry name" value="RT_RNaseH_2"/>
    <property type="match status" value="1"/>
</dbReference>
<dbReference type="GO" id="GO:0003964">
    <property type="term" value="F:RNA-directed DNA polymerase activity"/>
    <property type="evidence" value="ECO:0007669"/>
    <property type="project" value="UniProtKB-KW"/>
</dbReference>
<dbReference type="SUPFAM" id="SSF56672">
    <property type="entry name" value="DNA/RNA polymerases"/>
    <property type="match status" value="1"/>
</dbReference>
<dbReference type="CDD" id="cd01647">
    <property type="entry name" value="RT_LTR"/>
    <property type="match status" value="1"/>
</dbReference>
<evidence type="ECO:0000313" key="15">
    <source>
        <dbReference type="Proteomes" id="UP001152795"/>
    </source>
</evidence>
<feature type="region of interest" description="Disordered" evidence="13">
    <location>
        <begin position="1114"/>
        <end position="1142"/>
    </location>
</feature>
<dbReference type="InterPro" id="IPR041577">
    <property type="entry name" value="RT_RNaseH_2"/>
</dbReference>
<dbReference type="SUPFAM" id="SSF50630">
    <property type="entry name" value="Acid proteases"/>
    <property type="match status" value="1"/>
</dbReference>
<keyword evidence="10" id="KW-0229">DNA integration</keyword>
<dbReference type="SMART" id="SM00343">
    <property type="entry name" value="ZnF_C2HC"/>
    <property type="match status" value="2"/>
</dbReference>
<evidence type="ECO:0000256" key="11">
    <source>
        <dbReference type="ARBA" id="ARBA00022918"/>
    </source>
</evidence>
<evidence type="ECO:0000256" key="4">
    <source>
        <dbReference type="ARBA" id="ARBA00022722"/>
    </source>
</evidence>
<dbReference type="GO" id="GO:0004519">
    <property type="term" value="F:endonuclease activity"/>
    <property type="evidence" value="ECO:0007669"/>
    <property type="project" value="UniProtKB-KW"/>
</dbReference>
<feature type="region of interest" description="Disordered" evidence="13">
    <location>
        <begin position="231"/>
        <end position="272"/>
    </location>
</feature>
<evidence type="ECO:0000256" key="10">
    <source>
        <dbReference type="ARBA" id="ARBA00022908"/>
    </source>
</evidence>
<dbReference type="InterPro" id="IPR001878">
    <property type="entry name" value="Znf_CCHC"/>
</dbReference>
<keyword evidence="15" id="KW-1185">Reference proteome</keyword>
<dbReference type="GO" id="GO:0008270">
    <property type="term" value="F:zinc ion binding"/>
    <property type="evidence" value="ECO:0007669"/>
    <property type="project" value="InterPro"/>
</dbReference>
<dbReference type="InterPro" id="IPR001969">
    <property type="entry name" value="Aspartic_peptidase_AS"/>
</dbReference>
<keyword evidence="4" id="KW-0540">Nuclease</keyword>
<protein>
    <submittedName>
        <fullName evidence="14">Transposon Tf2-9 poly</fullName>
    </submittedName>
</protein>
<comment type="caution">
    <text evidence="14">The sequence shown here is derived from an EMBL/GenBank/DDBJ whole genome shotgun (WGS) entry which is preliminary data.</text>
</comment>
<sequence>MATSSGSMVQPMPHFDPDSEIGTNLAPKWKIWIEDFQVYLVATGITDKKRQRALLLYQAGARVREIFRQLPDTGDDLETAVAKLNEYFEPQKHRLYEVYKFRQAAQENNESIDQYHTRLRSLAERCQFENMDFDIILQIVLKESSSRLRKQALRDPKITLKDLLIAVADIEQKQFERQELHALRKNTRQQPSKGTCRNCGGEWPHEKGNCPAQGKECRKCGKLNHFARQCRSSKPDNEVPNHYPESNRRGNKIRPVVSPPDNQSESSSSDESSYCYAVKTTAKNNPTTKVTINKHQVKFTVDTGSTINVIDQSTFKQLGPITLRKTRIKAYPFNGTKPTGGVSLVQNTAEDLGLITLHLNHIKTTKPNSQAAQQGNIPDKGVQRIVNKHSRVFQGQGKLRNKQIELIIDEAVKPVAQKQRRIPFHLREKVERELSKLEHDDIIEPVPDTEETEWISPLVIVPKKDDKIRLCVDMRAANNAIKRARHPIPTVKDVSLELNGAKFFTKLDLTQAYHQLELSPSSRHITTFVTHTGIYRFKRLNYGTNSAAEIFQHTLQQVLQGIKGVRNIADDILIFGSTYEEHNTSLEECLQRLEDNGLTLNLGKCLFLKQNLDFFGLVFSKDGVSPDPKQISALANSTTPTTPSEVRSLLGLANFSAQFIPNFATITEPLRMLTHKNIPFTWRDEQENAYQTLKTALISKPVMSYFDPGKETVIIVDASPVGLCAILAQRAKGSTKTQTISMVVEHLPQLRNAILRPRRKPLRLFGQYDFNVVYKAGKDNPADFLSRHPLPGKAKESNIADEYVNFVTVAAVPSALTLSDISKATREDKDLCTLREAVETGHWVNNSQLEPYKYIKAEITVDFHNNVLLRGIRILVPSSLRQQVINIAHEGHQGQAKTKALLRESVWFPGMDKAVKETVDSCLACQANLHINPPEPIQSPPMPDRPWEKVKVDFYGPLPSGHYLLVVIDCYSRFPEVETLKSISAKKVIPKLDSIFARHGIPAQLTSDNGPPFQGHEFNQYMTAMGIKHCTSTPLWPQGNAEAEAFMKPLGKCIRSAHLQNRPWQQELSKFLLTYRQTPHSTTKVPPAQLLFNRNIQGKLPTITPTLIVNRHSEAQANQGQQRDKAKQYADKRRHARPSNIKVGDPVLVKQQKRNKLSTNFSPQPYTVTAIKGSKVVAENKDHRITRNSSFFRKLNKEKRMAEEEDDEMPVARTRGSEVENAGEIQQEEQHCSDYVSMTSRT</sequence>
<dbReference type="Pfam" id="PF00665">
    <property type="entry name" value="rve"/>
    <property type="match status" value="1"/>
</dbReference>
<dbReference type="AlphaFoldDB" id="A0A7D9ILN0"/>
<dbReference type="Gene3D" id="3.10.10.10">
    <property type="entry name" value="HIV Type 1 Reverse Transcriptase, subunit A, domain 1"/>
    <property type="match status" value="1"/>
</dbReference>
<dbReference type="FunFam" id="1.10.340.70:FF:000003">
    <property type="entry name" value="Protein CBG25708"/>
    <property type="match status" value="1"/>
</dbReference>
<keyword evidence="6" id="KW-0255">Endonuclease</keyword>
<keyword evidence="12" id="KW-0238">DNA-binding</keyword>
<dbReference type="InterPro" id="IPR043502">
    <property type="entry name" value="DNA/RNA_pol_sf"/>
</dbReference>
<dbReference type="Gene3D" id="3.30.420.10">
    <property type="entry name" value="Ribonuclease H-like superfamily/Ribonuclease H"/>
    <property type="match status" value="1"/>
</dbReference>
<keyword evidence="7" id="KW-0378">Hydrolase</keyword>
<dbReference type="GO" id="GO:0015074">
    <property type="term" value="P:DNA integration"/>
    <property type="evidence" value="ECO:0007669"/>
    <property type="project" value="UniProtKB-KW"/>
</dbReference>
<dbReference type="FunFam" id="3.30.420.10:FF:000063">
    <property type="entry name" value="Retrovirus-related Pol polyprotein from transposon 297-like Protein"/>
    <property type="match status" value="1"/>
</dbReference>
<dbReference type="InterPro" id="IPR021109">
    <property type="entry name" value="Peptidase_aspartic_dom_sf"/>
</dbReference>
<evidence type="ECO:0000256" key="8">
    <source>
        <dbReference type="ARBA" id="ARBA00022842"/>
    </source>
</evidence>
<keyword evidence="8" id="KW-0460">Magnesium</keyword>
<dbReference type="Pfam" id="PF13650">
    <property type="entry name" value="Asp_protease_2"/>
    <property type="match status" value="1"/>
</dbReference>